<dbReference type="EMBL" id="LXQA010310054">
    <property type="protein sequence ID" value="MCI42863.1"/>
    <property type="molecule type" value="Genomic_DNA"/>
</dbReference>
<evidence type="ECO:0000313" key="1">
    <source>
        <dbReference type="EMBL" id="MCI42863.1"/>
    </source>
</evidence>
<comment type="caution">
    <text evidence="1">The sequence shown here is derived from an EMBL/GenBank/DDBJ whole genome shotgun (WGS) entry which is preliminary data.</text>
</comment>
<dbReference type="AlphaFoldDB" id="A0A392S1U1"/>
<feature type="non-terminal residue" evidence="1">
    <location>
        <position position="1"/>
    </location>
</feature>
<reference evidence="1 2" key="1">
    <citation type="journal article" date="2018" name="Front. Plant Sci.">
        <title>Red Clover (Trifolium pratense) and Zigzag Clover (T. medium) - A Picture of Genomic Similarities and Differences.</title>
        <authorList>
            <person name="Dluhosova J."/>
            <person name="Istvanek J."/>
            <person name="Nedelnik J."/>
            <person name="Repkova J."/>
        </authorList>
    </citation>
    <scope>NUCLEOTIDE SEQUENCE [LARGE SCALE GENOMIC DNA]</scope>
    <source>
        <strain evidence="2">cv. 10/8</strain>
        <tissue evidence="1">Leaf</tissue>
    </source>
</reference>
<protein>
    <submittedName>
        <fullName evidence="1">Uncharacterized protein</fullName>
    </submittedName>
</protein>
<keyword evidence="2" id="KW-1185">Reference proteome</keyword>
<accession>A0A392S1U1</accession>
<sequence>DMSRVAPVLEQQQGKLLDVARRAILVGAPRR</sequence>
<proteinExistence type="predicted"/>
<name>A0A392S1U1_9FABA</name>
<organism evidence="1 2">
    <name type="scientific">Trifolium medium</name>
    <dbReference type="NCBI Taxonomy" id="97028"/>
    <lineage>
        <taxon>Eukaryota</taxon>
        <taxon>Viridiplantae</taxon>
        <taxon>Streptophyta</taxon>
        <taxon>Embryophyta</taxon>
        <taxon>Tracheophyta</taxon>
        <taxon>Spermatophyta</taxon>
        <taxon>Magnoliopsida</taxon>
        <taxon>eudicotyledons</taxon>
        <taxon>Gunneridae</taxon>
        <taxon>Pentapetalae</taxon>
        <taxon>rosids</taxon>
        <taxon>fabids</taxon>
        <taxon>Fabales</taxon>
        <taxon>Fabaceae</taxon>
        <taxon>Papilionoideae</taxon>
        <taxon>50 kb inversion clade</taxon>
        <taxon>NPAAA clade</taxon>
        <taxon>Hologalegina</taxon>
        <taxon>IRL clade</taxon>
        <taxon>Trifolieae</taxon>
        <taxon>Trifolium</taxon>
    </lineage>
</organism>
<evidence type="ECO:0000313" key="2">
    <source>
        <dbReference type="Proteomes" id="UP000265520"/>
    </source>
</evidence>
<dbReference type="Proteomes" id="UP000265520">
    <property type="component" value="Unassembled WGS sequence"/>
</dbReference>